<dbReference type="PANTHER" id="PTHR43284:SF1">
    <property type="entry name" value="ASPARAGINE SYNTHETASE"/>
    <property type="match status" value="1"/>
</dbReference>
<dbReference type="Pfam" id="PF00733">
    <property type="entry name" value="Asn_synthase"/>
    <property type="match status" value="1"/>
</dbReference>
<gene>
    <name evidence="6" type="ORF">EOD43_18855</name>
</gene>
<evidence type="ECO:0000256" key="3">
    <source>
        <dbReference type="ARBA" id="ARBA00012737"/>
    </source>
</evidence>
<dbReference type="InterPro" id="IPR014729">
    <property type="entry name" value="Rossmann-like_a/b/a_fold"/>
</dbReference>
<accession>A0A437LY54</accession>
<dbReference type="InterPro" id="IPR001962">
    <property type="entry name" value="Asn_synthase"/>
</dbReference>
<proteinExistence type="inferred from homology"/>
<dbReference type="InterPro" id="IPR051786">
    <property type="entry name" value="ASN_synthetase/amidase"/>
</dbReference>
<dbReference type="SUPFAM" id="SSF56235">
    <property type="entry name" value="N-terminal nucleophile aminohydrolases (Ntn hydrolases)"/>
    <property type="match status" value="1"/>
</dbReference>
<dbReference type="PIRSF" id="PIRSF001589">
    <property type="entry name" value="Asn_synthetase_glu-h"/>
    <property type="match status" value="1"/>
</dbReference>
<reference evidence="6 7" key="1">
    <citation type="submission" date="2019-01" db="EMBL/GenBank/DDBJ databases">
        <authorList>
            <person name="Chen W.-M."/>
        </authorList>
    </citation>
    <scope>NUCLEOTIDE SEQUENCE [LARGE SCALE GENOMIC DNA]</scope>
    <source>
        <strain evidence="6 7">CCP-7</strain>
    </source>
</reference>
<evidence type="ECO:0000256" key="2">
    <source>
        <dbReference type="ARBA" id="ARBA00005752"/>
    </source>
</evidence>
<evidence type="ECO:0000313" key="6">
    <source>
        <dbReference type="EMBL" id="RVT90330.1"/>
    </source>
</evidence>
<dbReference type="Gene3D" id="3.40.50.620">
    <property type="entry name" value="HUPs"/>
    <property type="match status" value="1"/>
</dbReference>
<sequence>MVSDHPHPGPVPETVSAVAACLNMSVHPLMNRAWLLTRSDTSWRTTGATIVIGDAFPRACDRSSPCVFDNLWGGYVAVLLPADQGGAIELWRDPSSAVGCYYARSREWTVFASNAGDLARAGVVAVEIDWYGLAAHLTFSQLRTPRTAINGVHELLAGGRLRLGERGVTAQAMIWSPWAYGAPDKMIRDPADASRAVREAILGTVAARLDGKGRSILRLSGGLDSSILAAAMKAAGHDFVCLNYRTRHASGDERHYARKVANHLAVELHEVELDPARVDPFRSSARDIPRPTIFSFSQAHAHHLEETIGLTGASAIVDGGGGDNVFCYLHSAATVADAVRLESPTGWWRAACDMSDLSKASLATIGRATVAKLRHGHLYRWQPTDFWLNQDYVPSSSFQHPWLCTPGTGLPGTLRHIANIIQIQNHLDAGSLVRLPVLSPLLAQPVMETCLRVPSYLWARGGINRRVARDAFANLLPEEIVWRRDKGTPTSIVGGLFETHRDRLRDHLLGGVLASAGFLDRPRLERVFDQNRVAQDITYSLLVRLADAESWACAWLSRSDQPRALA</sequence>
<dbReference type="CDD" id="cd01991">
    <property type="entry name" value="Asn_synthase_B_C"/>
    <property type="match status" value="1"/>
</dbReference>
<protein>
    <recommendedName>
        <fullName evidence="3">asparagine synthase (glutamine-hydrolyzing)</fullName>
        <ecNumber evidence="3">6.3.5.4</ecNumber>
    </recommendedName>
</protein>
<comment type="similarity">
    <text evidence="2">Belongs to the asparagine synthetase family.</text>
</comment>
<dbReference type="InterPro" id="IPR006426">
    <property type="entry name" value="Asn_synth_AEB"/>
</dbReference>
<comment type="caution">
    <text evidence="6">The sequence shown here is derived from an EMBL/GenBank/DDBJ whole genome shotgun (WGS) entry which is preliminary data.</text>
</comment>
<comment type="catalytic activity">
    <reaction evidence="4">
        <text>L-aspartate + L-glutamine + ATP + H2O = L-asparagine + L-glutamate + AMP + diphosphate + H(+)</text>
        <dbReference type="Rhea" id="RHEA:12228"/>
        <dbReference type="ChEBI" id="CHEBI:15377"/>
        <dbReference type="ChEBI" id="CHEBI:15378"/>
        <dbReference type="ChEBI" id="CHEBI:29985"/>
        <dbReference type="ChEBI" id="CHEBI:29991"/>
        <dbReference type="ChEBI" id="CHEBI:30616"/>
        <dbReference type="ChEBI" id="CHEBI:33019"/>
        <dbReference type="ChEBI" id="CHEBI:58048"/>
        <dbReference type="ChEBI" id="CHEBI:58359"/>
        <dbReference type="ChEBI" id="CHEBI:456215"/>
        <dbReference type="EC" id="6.3.5.4"/>
    </reaction>
</comment>
<dbReference type="GO" id="GO:0004066">
    <property type="term" value="F:asparagine synthase (glutamine-hydrolyzing) activity"/>
    <property type="evidence" value="ECO:0007669"/>
    <property type="project" value="UniProtKB-EC"/>
</dbReference>
<dbReference type="EC" id="6.3.5.4" evidence="3"/>
<evidence type="ECO:0000256" key="1">
    <source>
        <dbReference type="ARBA" id="ARBA00005187"/>
    </source>
</evidence>
<keyword evidence="7" id="KW-1185">Reference proteome</keyword>
<comment type="pathway">
    <text evidence="1">Amino-acid biosynthesis; L-asparagine biosynthesis; L-asparagine from L-aspartate (L-Gln route): step 1/1.</text>
</comment>
<dbReference type="InterPro" id="IPR029055">
    <property type="entry name" value="Ntn_hydrolases_N"/>
</dbReference>
<dbReference type="EMBL" id="SACN01000003">
    <property type="protein sequence ID" value="RVT90330.1"/>
    <property type="molecule type" value="Genomic_DNA"/>
</dbReference>
<dbReference type="Proteomes" id="UP000282971">
    <property type="component" value="Unassembled WGS sequence"/>
</dbReference>
<dbReference type="GO" id="GO:0006529">
    <property type="term" value="P:asparagine biosynthetic process"/>
    <property type="evidence" value="ECO:0007669"/>
    <property type="project" value="InterPro"/>
</dbReference>
<evidence type="ECO:0000313" key="7">
    <source>
        <dbReference type="Proteomes" id="UP000282971"/>
    </source>
</evidence>
<dbReference type="SUPFAM" id="SSF52402">
    <property type="entry name" value="Adenine nucleotide alpha hydrolases-like"/>
    <property type="match status" value="1"/>
</dbReference>
<organism evidence="6 7">
    <name type="scientific">Sphingomonas crocodyli</name>
    <dbReference type="NCBI Taxonomy" id="1979270"/>
    <lineage>
        <taxon>Bacteria</taxon>
        <taxon>Pseudomonadati</taxon>
        <taxon>Pseudomonadota</taxon>
        <taxon>Alphaproteobacteria</taxon>
        <taxon>Sphingomonadales</taxon>
        <taxon>Sphingomonadaceae</taxon>
        <taxon>Sphingomonas</taxon>
    </lineage>
</organism>
<evidence type="ECO:0000256" key="4">
    <source>
        <dbReference type="ARBA" id="ARBA00048741"/>
    </source>
</evidence>
<evidence type="ECO:0000259" key="5">
    <source>
        <dbReference type="Pfam" id="PF00733"/>
    </source>
</evidence>
<dbReference type="PANTHER" id="PTHR43284">
    <property type="entry name" value="ASPARAGINE SYNTHETASE (GLUTAMINE-HYDROLYZING)"/>
    <property type="match status" value="1"/>
</dbReference>
<feature type="domain" description="Asparagine synthetase" evidence="5">
    <location>
        <begin position="197"/>
        <end position="551"/>
    </location>
</feature>
<name>A0A437LY54_9SPHN</name>
<dbReference type="AlphaFoldDB" id="A0A437LY54"/>